<sequence>MVRSFLNDSVQKVDDTPEDIHQDRQSIHFEDSYFFRGMEVGEESLRYACTNVVKE</sequence>
<proteinExistence type="predicted"/>
<organism evidence="2 3">
    <name type="scientific">Pseudodesulfovibrio nedwellii</name>
    <dbReference type="NCBI Taxonomy" id="2973072"/>
    <lineage>
        <taxon>Bacteria</taxon>
        <taxon>Pseudomonadati</taxon>
        <taxon>Thermodesulfobacteriota</taxon>
        <taxon>Desulfovibrionia</taxon>
        <taxon>Desulfovibrionales</taxon>
        <taxon>Desulfovibrionaceae</taxon>
    </lineage>
</organism>
<name>A0ABM8AZB0_9BACT</name>
<reference evidence="2 3" key="1">
    <citation type="submission" date="2022-08" db="EMBL/GenBank/DDBJ databases">
        <title>Genome Sequence of the sulphate-reducing bacterium, Pseudodesulfovibrio sp. SYK.</title>
        <authorList>
            <person name="Kondo R."/>
            <person name="Kataoka T."/>
        </authorList>
    </citation>
    <scope>NUCLEOTIDE SEQUENCE [LARGE SCALE GENOMIC DNA]</scope>
    <source>
        <strain evidence="2 3">SYK</strain>
    </source>
</reference>
<evidence type="ECO:0000313" key="3">
    <source>
        <dbReference type="Proteomes" id="UP001317742"/>
    </source>
</evidence>
<feature type="compositionally biased region" description="Polar residues" evidence="1">
    <location>
        <begin position="1"/>
        <end position="10"/>
    </location>
</feature>
<feature type="region of interest" description="Disordered" evidence="1">
    <location>
        <begin position="1"/>
        <end position="22"/>
    </location>
</feature>
<dbReference type="EMBL" id="AP026709">
    <property type="protein sequence ID" value="BDQ36860.1"/>
    <property type="molecule type" value="Genomic_DNA"/>
</dbReference>
<evidence type="ECO:0000313" key="2">
    <source>
        <dbReference type="EMBL" id="BDQ36860.1"/>
    </source>
</evidence>
<gene>
    <name evidence="2" type="ORF">SYK_12200</name>
</gene>
<evidence type="ECO:0000256" key="1">
    <source>
        <dbReference type="SAM" id="MobiDB-lite"/>
    </source>
</evidence>
<keyword evidence="3" id="KW-1185">Reference proteome</keyword>
<accession>A0ABM8AZB0</accession>
<dbReference type="Proteomes" id="UP001317742">
    <property type="component" value="Chromosome"/>
</dbReference>
<feature type="compositionally biased region" description="Basic and acidic residues" evidence="1">
    <location>
        <begin position="11"/>
        <end position="22"/>
    </location>
</feature>
<protein>
    <submittedName>
        <fullName evidence="2">Uncharacterized protein</fullName>
    </submittedName>
</protein>